<gene>
    <name evidence="2" type="ORF">H671_3g10189</name>
</gene>
<dbReference type="AlphaFoldDB" id="A0A061IBS9"/>
<reference evidence="3" key="1">
    <citation type="journal article" date="2013" name="Nat. Biotechnol.">
        <title>Chinese hamster genome sequenced from sorted chromosomes.</title>
        <authorList>
            <person name="Brinkrolf K."/>
            <person name="Rupp O."/>
            <person name="Laux H."/>
            <person name="Kollin F."/>
            <person name="Ernst W."/>
            <person name="Linke B."/>
            <person name="Kofler R."/>
            <person name="Romand S."/>
            <person name="Hesse F."/>
            <person name="Budach W.E."/>
            <person name="Galosy S."/>
            <person name="Muller D."/>
            <person name="Noll T."/>
            <person name="Wienberg J."/>
            <person name="Jostock T."/>
            <person name="Leonard M."/>
            <person name="Grillari J."/>
            <person name="Tauch A."/>
            <person name="Goesmann A."/>
            <person name="Helk B."/>
            <person name="Mott J.E."/>
            <person name="Puhler A."/>
            <person name="Borth N."/>
        </authorList>
    </citation>
    <scope>NUCLEOTIDE SEQUENCE [LARGE SCALE GENOMIC DNA]</scope>
    <source>
        <strain evidence="3">17A/GY</strain>
    </source>
</reference>
<sequence>MDINADPSCDRATDPDMVLSSSLGPVVTMALDGSVGTQIGISPAAELLSDTNMAPGDGPDPRHPHGLQWVWKLRGEPEPQKAGGMSLMDPVNTPCTPNKEEQKEGGGKFKNNQL</sequence>
<name>A0A061IBS9_CRIGR</name>
<feature type="compositionally biased region" description="Basic and acidic residues" evidence="1">
    <location>
        <begin position="98"/>
        <end position="107"/>
    </location>
</feature>
<evidence type="ECO:0000256" key="1">
    <source>
        <dbReference type="SAM" id="MobiDB-lite"/>
    </source>
</evidence>
<accession>A0A061IBS9</accession>
<organism evidence="2 3">
    <name type="scientific">Cricetulus griseus</name>
    <name type="common">Chinese hamster</name>
    <name type="synonym">Cricetulus barabensis griseus</name>
    <dbReference type="NCBI Taxonomy" id="10029"/>
    <lineage>
        <taxon>Eukaryota</taxon>
        <taxon>Metazoa</taxon>
        <taxon>Chordata</taxon>
        <taxon>Craniata</taxon>
        <taxon>Vertebrata</taxon>
        <taxon>Euteleostomi</taxon>
        <taxon>Mammalia</taxon>
        <taxon>Eutheria</taxon>
        <taxon>Euarchontoglires</taxon>
        <taxon>Glires</taxon>
        <taxon>Rodentia</taxon>
        <taxon>Myomorpha</taxon>
        <taxon>Muroidea</taxon>
        <taxon>Cricetidae</taxon>
        <taxon>Cricetinae</taxon>
        <taxon>Cricetulus</taxon>
    </lineage>
</organism>
<evidence type="ECO:0000313" key="3">
    <source>
        <dbReference type="Proteomes" id="UP000030759"/>
    </source>
</evidence>
<dbReference type="Proteomes" id="UP000030759">
    <property type="component" value="Unassembled WGS sequence"/>
</dbReference>
<feature type="region of interest" description="Disordered" evidence="1">
    <location>
        <begin position="77"/>
        <end position="114"/>
    </location>
</feature>
<evidence type="ECO:0000313" key="2">
    <source>
        <dbReference type="EMBL" id="ERE78669.1"/>
    </source>
</evidence>
<protein>
    <submittedName>
        <fullName evidence="2">Uncharacterized protein</fullName>
    </submittedName>
</protein>
<proteinExistence type="predicted"/>
<dbReference type="EMBL" id="KE673020">
    <property type="protein sequence ID" value="ERE78669.1"/>
    <property type="molecule type" value="Genomic_DNA"/>
</dbReference>